<dbReference type="GO" id="GO:0016740">
    <property type="term" value="F:transferase activity"/>
    <property type="evidence" value="ECO:0007669"/>
    <property type="project" value="UniProtKB-KW"/>
</dbReference>
<name>A0ABW0EWH8_9PSEU</name>
<proteinExistence type="predicted"/>
<dbReference type="InterPro" id="IPR044878">
    <property type="entry name" value="UbiA_sf"/>
</dbReference>
<dbReference type="PANTHER" id="PTHR42723">
    <property type="entry name" value="CHLOROPHYLL SYNTHASE"/>
    <property type="match status" value="1"/>
</dbReference>
<evidence type="ECO:0000313" key="6">
    <source>
        <dbReference type="Proteomes" id="UP001596157"/>
    </source>
</evidence>
<evidence type="ECO:0000256" key="2">
    <source>
        <dbReference type="ARBA" id="ARBA00022692"/>
    </source>
</evidence>
<dbReference type="EC" id="2.5.1.-" evidence="5"/>
<keyword evidence="2" id="KW-0812">Transmembrane</keyword>
<gene>
    <name evidence="5" type="ORF">ACFPM7_26075</name>
</gene>
<keyword evidence="5" id="KW-0808">Transferase</keyword>
<organism evidence="5 6">
    <name type="scientific">Actinokineospora guangxiensis</name>
    <dbReference type="NCBI Taxonomy" id="1490288"/>
    <lineage>
        <taxon>Bacteria</taxon>
        <taxon>Bacillati</taxon>
        <taxon>Actinomycetota</taxon>
        <taxon>Actinomycetes</taxon>
        <taxon>Pseudonocardiales</taxon>
        <taxon>Pseudonocardiaceae</taxon>
        <taxon>Actinokineospora</taxon>
    </lineage>
</organism>
<keyword evidence="6" id="KW-1185">Reference proteome</keyword>
<dbReference type="Pfam" id="PF01040">
    <property type="entry name" value="UbiA"/>
    <property type="match status" value="1"/>
</dbReference>
<keyword evidence="4" id="KW-0472">Membrane</keyword>
<dbReference type="Gene3D" id="1.10.357.140">
    <property type="entry name" value="UbiA prenyltransferase"/>
    <property type="match status" value="1"/>
</dbReference>
<reference evidence="6" key="1">
    <citation type="journal article" date="2019" name="Int. J. Syst. Evol. Microbiol.">
        <title>The Global Catalogue of Microorganisms (GCM) 10K type strain sequencing project: providing services to taxonomists for standard genome sequencing and annotation.</title>
        <authorList>
            <consortium name="The Broad Institute Genomics Platform"/>
            <consortium name="The Broad Institute Genome Sequencing Center for Infectious Disease"/>
            <person name="Wu L."/>
            <person name="Ma J."/>
        </authorList>
    </citation>
    <scope>NUCLEOTIDE SEQUENCE [LARGE SCALE GENOMIC DNA]</scope>
    <source>
        <strain evidence="6">CCUG 59778</strain>
    </source>
</reference>
<dbReference type="InterPro" id="IPR050475">
    <property type="entry name" value="Prenyltransferase_related"/>
</dbReference>
<keyword evidence="3" id="KW-1133">Transmembrane helix</keyword>
<accession>A0ABW0EWH8</accession>
<comment type="subcellular location">
    <subcellularLocation>
        <location evidence="1">Membrane</location>
        <topology evidence="1">Multi-pass membrane protein</topology>
    </subcellularLocation>
</comment>
<evidence type="ECO:0000256" key="3">
    <source>
        <dbReference type="ARBA" id="ARBA00022989"/>
    </source>
</evidence>
<dbReference type="Proteomes" id="UP001596157">
    <property type="component" value="Unassembled WGS sequence"/>
</dbReference>
<evidence type="ECO:0000256" key="4">
    <source>
        <dbReference type="ARBA" id="ARBA00023136"/>
    </source>
</evidence>
<dbReference type="NCBIfam" id="NF045897">
    <property type="entry name" value="SCO3242_trans"/>
    <property type="match status" value="1"/>
</dbReference>
<dbReference type="InterPro" id="IPR000537">
    <property type="entry name" value="UbiA_prenyltransferase"/>
</dbReference>
<dbReference type="EMBL" id="JBHSKF010000017">
    <property type="protein sequence ID" value="MFC5290536.1"/>
    <property type="molecule type" value="Genomic_DNA"/>
</dbReference>
<protein>
    <submittedName>
        <fullName evidence="5">SCO3242 family prenyltransferase</fullName>
        <ecNumber evidence="5">2.5.1.-</ecNumber>
    </submittedName>
</protein>
<sequence length="276" mass="27306">MRAYVELVRAPAALTVLGDTVAGAAFAGGLPGRAALLPLASVAFYWSGMALNDWSDRALDADERPERPIPSGRVEPGTALAVAAGLTAAGFGLAAVAGRLRAAVPLAAAVWAYDLLLKNTPAGPLGMAACRGLDVLMGGGRPALPAALAIGGHTLGVTALSRGEVHGTSTAVARGVLGGTAAAALAAATGRARSWRHRLLGTAGAAAYAGFVGRAQLAAVQAPDAVTVRTATKAGIHGMVPLQSALAARAGSARAALLVACALPLARRLGRKVGPT</sequence>
<evidence type="ECO:0000313" key="5">
    <source>
        <dbReference type="EMBL" id="MFC5290536.1"/>
    </source>
</evidence>
<evidence type="ECO:0000256" key="1">
    <source>
        <dbReference type="ARBA" id="ARBA00004141"/>
    </source>
</evidence>
<dbReference type="PANTHER" id="PTHR42723:SF1">
    <property type="entry name" value="CHLOROPHYLL SYNTHASE, CHLOROPLASTIC"/>
    <property type="match status" value="1"/>
</dbReference>
<dbReference type="RefSeq" id="WP_378250428.1">
    <property type="nucleotide sequence ID" value="NZ_JBHSKF010000017.1"/>
</dbReference>
<comment type="caution">
    <text evidence="5">The sequence shown here is derived from an EMBL/GenBank/DDBJ whole genome shotgun (WGS) entry which is preliminary data.</text>
</comment>
<dbReference type="CDD" id="cd13964">
    <property type="entry name" value="PT_UbiA_1"/>
    <property type="match status" value="1"/>
</dbReference>